<feature type="compositionally biased region" description="Acidic residues" evidence="3">
    <location>
        <begin position="223"/>
        <end position="235"/>
    </location>
</feature>
<dbReference type="STRING" id="1884261.A0A5C3R4H8"/>
<dbReference type="PANTHER" id="PTHR14087">
    <property type="entry name" value="THYMOCYTE NUCLEAR PROTEIN 1"/>
    <property type="match status" value="1"/>
</dbReference>
<evidence type="ECO:0000256" key="1">
    <source>
        <dbReference type="ARBA" id="ARBA00004123"/>
    </source>
</evidence>
<dbReference type="EMBL" id="ML178816">
    <property type="protein sequence ID" value="TFL05804.1"/>
    <property type="molecule type" value="Genomic_DNA"/>
</dbReference>
<dbReference type="PANTHER" id="PTHR14087:SF7">
    <property type="entry name" value="THYMOCYTE NUCLEAR PROTEIN 1"/>
    <property type="match status" value="1"/>
</dbReference>
<feature type="compositionally biased region" description="Basic residues" evidence="3">
    <location>
        <begin position="194"/>
        <end position="216"/>
    </location>
</feature>
<feature type="domain" description="EVE" evidence="4">
    <location>
        <begin position="3"/>
        <end position="174"/>
    </location>
</feature>
<dbReference type="GO" id="GO:0005634">
    <property type="term" value="C:nucleus"/>
    <property type="evidence" value="ECO:0007669"/>
    <property type="project" value="UniProtKB-SubCell"/>
</dbReference>
<dbReference type="InterPro" id="IPR002740">
    <property type="entry name" value="EVE_domain"/>
</dbReference>
<dbReference type="Gene3D" id="3.10.590.10">
    <property type="entry name" value="ph1033 like domains"/>
    <property type="match status" value="1"/>
</dbReference>
<keyword evidence="2" id="KW-0539">Nucleus</keyword>
<keyword evidence="6" id="KW-1185">Reference proteome</keyword>
<evidence type="ECO:0000259" key="4">
    <source>
        <dbReference type="Pfam" id="PF01878"/>
    </source>
</evidence>
<feature type="region of interest" description="Disordered" evidence="3">
    <location>
        <begin position="186"/>
        <end position="276"/>
    </location>
</feature>
<evidence type="ECO:0000313" key="6">
    <source>
        <dbReference type="Proteomes" id="UP000305067"/>
    </source>
</evidence>
<evidence type="ECO:0000256" key="2">
    <source>
        <dbReference type="ARBA" id="ARBA00023242"/>
    </source>
</evidence>
<sequence>MPKYWLMKAEPDTRIVKGKDVKFSVDDFENDKTTAWEGVRNHEAKNLMKEMKMGDQILFYHSNCKTPGVAGFAEVSKEAYPDHSAWDSSHPYYDPKSDKENPKWFMIDAIFQSRAANLVPLSLFKYLGNLSSAEPPEELEYIEKTGLQAIKTMDLVVRGRLSVQRATEDSFNAVKLLAEKGGWEEMGLSGKAKPQPKAKKAPAAPKKKTAARPKRRASAEESSLSEEEDQEEEAPVETVRKAADPRGKRKRAKSPVVEDKLSDMPESRPRTRSRKK</sequence>
<dbReference type="InterPro" id="IPR015947">
    <property type="entry name" value="PUA-like_sf"/>
</dbReference>
<dbReference type="InterPro" id="IPR047197">
    <property type="entry name" value="THYN1-like_EVE"/>
</dbReference>
<protein>
    <submittedName>
        <fullName evidence="5">PUA-like domain-containing protein</fullName>
    </submittedName>
</protein>
<dbReference type="Proteomes" id="UP000305067">
    <property type="component" value="Unassembled WGS sequence"/>
</dbReference>
<dbReference type="AlphaFoldDB" id="A0A5C3R4H8"/>
<name>A0A5C3R4H8_9AGAR</name>
<dbReference type="SUPFAM" id="SSF88697">
    <property type="entry name" value="PUA domain-like"/>
    <property type="match status" value="1"/>
</dbReference>
<feature type="compositionally biased region" description="Basic and acidic residues" evidence="3">
    <location>
        <begin position="256"/>
        <end position="269"/>
    </location>
</feature>
<dbReference type="Pfam" id="PF01878">
    <property type="entry name" value="EVE"/>
    <property type="match status" value="1"/>
</dbReference>
<dbReference type="OrthoDB" id="41445at2759"/>
<evidence type="ECO:0000256" key="3">
    <source>
        <dbReference type="SAM" id="MobiDB-lite"/>
    </source>
</evidence>
<reference evidence="5 6" key="1">
    <citation type="journal article" date="2019" name="Nat. Ecol. Evol.">
        <title>Megaphylogeny resolves global patterns of mushroom evolution.</title>
        <authorList>
            <person name="Varga T."/>
            <person name="Krizsan K."/>
            <person name="Foldi C."/>
            <person name="Dima B."/>
            <person name="Sanchez-Garcia M."/>
            <person name="Sanchez-Ramirez S."/>
            <person name="Szollosi G.J."/>
            <person name="Szarkandi J.G."/>
            <person name="Papp V."/>
            <person name="Albert L."/>
            <person name="Andreopoulos W."/>
            <person name="Angelini C."/>
            <person name="Antonin V."/>
            <person name="Barry K.W."/>
            <person name="Bougher N.L."/>
            <person name="Buchanan P."/>
            <person name="Buyck B."/>
            <person name="Bense V."/>
            <person name="Catcheside P."/>
            <person name="Chovatia M."/>
            <person name="Cooper J."/>
            <person name="Damon W."/>
            <person name="Desjardin D."/>
            <person name="Finy P."/>
            <person name="Geml J."/>
            <person name="Haridas S."/>
            <person name="Hughes K."/>
            <person name="Justo A."/>
            <person name="Karasinski D."/>
            <person name="Kautmanova I."/>
            <person name="Kiss B."/>
            <person name="Kocsube S."/>
            <person name="Kotiranta H."/>
            <person name="LaButti K.M."/>
            <person name="Lechner B.E."/>
            <person name="Liimatainen K."/>
            <person name="Lipzen A."/>
            <person name="Lukacs Z."/>
            <person name="Mihaltcheva S."/>
            <person name="Morgado L.N."/>
            <person name="Niskanen T."/>
            <person name="Noordeloos M.E."/>
            <person name="Ohm R.A."/>
            <person name="Ortiz-Santana B."/>
            <person name="Ovrebo C."/>
            <person name="Racz N."/>
            <person name="Riley R."/>
            <person name="Savchenko A."/>
            <person name="Shiryaev A."/>
            <person name="Soop K."/>
            <person name="Spirin V."/>
            <person name="Szebenyi C."/>
            <person name="Tomsovsky M."/>
            <person name="Tulloss R.E."/>
            <person name="Uehling J."/>
            <person name="Grigoriev I.V."/>
            <person name="Vagvolgyi C."/>
            <person name="Papp T."/>
            <person name="Martin F.M."/>
            <person name="Miettinen O."/>
            <person name="Hibbett D.S."/>
            <person name="Nagy L.G."/>
        </authorList>
    </citation>
    <scope>NUCLEOTIDE SEQUENCE [LARGE SCALE GENOMIC DNA]</scope>
    <source>
        <strain evidence="5 6">CBS 309.79</strain>
    </source>
</reference>
<evidence type="ECO:0000313" key="5">
    <source>
        <dbReference type="EMBL" id="TFL05804.1"/>
    </source>
</evidence>
<comment type="subcellular location">
    <subcellularLocation>
        <location evidence="1">Nucleus</location>
    </subcellularLocation>
</comment>
<organism evidence="5 6">
    <name type="scientific">Pterulicium gracile</name>
    <dbReference type="NCBI Taxonomy" id="1884261"/>
    <lineage>
        <taxon>Eukaryota</taxon>
        <taxon>Fungi</taxon>
        <taxon>Dikarya</taxon>
        <taxon>Basidiomycota</taxon>
        <taxon>Agaricomycotina</taxon>
        <taxon>Agaricomycetes</taxon>
        <taxon>Agaricomycetidae</taxon>
        <taxon>Agaricales</taxon>
        <taxon>Pleurotineae</taxon>
        <taxon>Pterulaceae</taxon>
        <taxon>Pterulicium</taxon>
    </lineage>
</organism>
<dbReference type="FunFam" id="3.10.590.10:FF:000006">
    <property type="entry name" value="Chromosome 7, whole genome shotgun sequence"/>
    <property type="match status" value="1"/>
</dbReference>
<accession>A0A5C3R4H8</accession>
<proteinExistence type="predicted"/>
<dbReference type="CDD" id="cd21133">
    <property type="entry name" value="EVE"/>
    <property type="match status" value="1"/>
</dbReference>
<gene>
    <name evidence="5" type="ORF">BDV98DRAFT_579935</name>
</gene>
<dbReference type="InterPro" id="IPR052181">
    <property type="entry name" value="5hmC_binding"/>
</dbReference>